<comment type="function">
    <text evidence="6">Catalyzes the conversion of 7,8-dihydroneopterin to 6-hydroxymethyl-7,8-dihydropterin.</text>
</comment>
<comment type="similarity">
    <text evidence="3 6">Belongs to the DHNA family.</text>
</comment>
<dbReference type="InterPro" id="IPR006157">
    <property type="entry name" value="FolB_dom"/>
</dbReference>
<dbReference type="GO" id="GO:0004150">
    <property type="term" value="F:dihydroneopterin aldolase activity"/>
    <property type="evidence" value="ECO:0007669"/>
    <property type="project" value="UniProtKB-UniRule"/>
</dbReference>
<feature type="domain" description="Dihydroneopterin aldolase/epimerase" evidence="7">
    <location>
        <begin position="4"/>
        <end position="116"/>
    </location>
</feature>
<evidence type="ECO:0000256" key="3">
    <source>
        <dbReference type="ARBA" id="ARBA00005708"/>
    </source>
</evidence>
<dbReference type="Pfam" id="PF02152">
    <property type="entry name" value="FolB"/>
    <property type="match status" value="1"/>
</dbReference>
<sequence>MQKIKLKNIKIYAYHGCLEEEAKIGSFYIVNVTIWLNLERSGKSDLLTDTVNYGNVAQIVKDQMAIRSNLLEHVTYRIIREIKAQCKKVKAIKVSVAKVTPPVNVNIDQVKVTFKKKFY</sequence>
<dbReference type="UniPathway" id="UPA00077">
    <property type="reaction ID" value="UER00154"/>
</dbReference>
<dbReference type="SMART" id="SM00905">
    <property type="entry name" value="FolB"/>
    <property type="match status" value="1"/>
</dbReference>
<evidence type="ECO:0000313" key="9">
    <source>
        <dbReference type="Proteomes" id="UP000182761"/>
    </source>
</evidence>
<evidence type="ECO:0000256" key="5">
    <source>
        <dbReference type="ARBA" id="ARBA00023239"/>
    </source>
</evidence>
<dbReference type="RefSeq" id="WP_055424463.1">
    <property type="nucleotide sequence ID" value="NZ_FCOR01000001.1"/>
</dbReference>
<protein>
    <recommendedName>
        <fullName evidence="6">7,8-dihydroneopterin aldolase</fullName>
        <ecNumber evidence="6">4.1.2.25</ecNumber>
    </recommendedName>
</protein>
<keyword evidence="4 6" id="KW-0289">Folate biosynthesis</keyword>
<dbReference type="PANTHER" id="PTHR42844:SF1">
    <property type="entry name" value="DIHYDRONEOPTERIN ALDOLASE 1-RELATED"/>
    <property type="match status" value="1"/>
</dbReference>
<comment type="pathway">
    <text evidence="2 6">Cofactor biosynthesis; tetrahydrofolate biosynthesis; 2-amino-4-hydroxy-6-hydroxymethyl-7,8-dihydropteridine diphosphate from 7,8-dihydroneopterin triphosphate: step 3/4.</text>
</comment>
<dbReference type="InterPro" id="IPR006156">
    <property type="entry name" value="Dihydroneopterin_aldolase"/>
</dbReference>
<keyword evidence="5 6" id="KW-0456">Lyase</keyword>
<evidence type="ECO:0000259" key="7">
    <source>
        <dbReference type="SMART" id="SM00905"/>
    </source>
</evidence>
<keyword evidence="9" id="KW-1185">Reference proteome</keyword>
<evidence type="ECO:0000256" key="1">
    <source>
        <dbReference type="ARBA" id="ARBA00001353"/>
    </source>
</evidence>
<proteinExistence type="inferred from homology"/>
<dbReference type="GO" id="GO:0005737">
    <property type="term" value="C:cytoplasm"/>
    <property type="evidence" value="ECO:0007669"/>
    <property type="project" value="TreeGrafter"/>
</dbReference>
<dbReference type="Gene3D" id="3.30.1130.10">
    <property type="match status" value="1"/>
</dbReference>
<dbReference type="STRING" id="1586267.GCA_001418685_00031"/>
<reference evidence="8 9" key="1">
    <citation type="submission" date="2016-01" db="EMBL/GenBank/DDBJ databases">
        <authorList>
            <person name="McClelland M."/>
            <person name="Jain A."/>
            <person name="Saraogi P."/>
            <person name="Mendelson R."/>
            <person name="Westerman R."/>
            <person name="SanMiguel P."/>
            <person name="Csonka L."/>
        </authorList>
    </citation>
    <scope>NUCLEOTIDE SEQUENCE [LARGE SCALE GENOMIC DNA]</scope>
    <source>
        <strain evidence="8 9">R-53146</strain>
    </source>
</reference>
<dbReference type="OrthoDB" id="9803748at2"/>
<organism evidence="8 9">
    <name type="scientific">Apibacter mensalis</name>
    <dbReference type="NCBI Taxonomy" id="1586267"/>
    <lineage>
        <taxon>Bacteria</taxon>
        <taxon>Pseudomonadati</taxon>
        <taxon>Bacteroidota</taxon>
        <taxon>Flavobacteriia</taxon>
        <taxon>Flavobacteriales</taxon>
        <taxon>Weeksellaceae</taxon>
        <taxon>Apibacter</taxon>
    </lineage>
</organism>
<name>A0A0X3ALF6_9FLAO</name>
<dbReference type="Proteomes" id="UP000182761">
    <property type="component" value="Unassembled WGS sequence"/>
</dbReference>
<dbReference type="NCBIfam" id="TIGR00526">
    <property type="entry name" value="folB_dom"/>
    <property type="match status" value="1"/>
</dbReference>
<evidence type="ECO:0000256" key="4">
    <source>
        <dbReference type="ARBA" id="ARBA00022909"/>
    </source>
</evidence>
<comment type="catalytic activity">
    <reaction evidence="1 6">
        <text>7,8-dihydroneopterin = 6-hydroxymethyl-7,8-dihydropterin + glycolaldehyde</text>
        <dbReference type="Rhea" id="RHEA:10540"/>
        <dbReference type="ChEBI" id="CHEBI:17001"/>
        <dbReference type="ChEBI" id="CHEBI:17071"/>
        <dbReference type="ChEBI" id="CHEBI:44841"/>
        <dbReference type="EC" id="4.1.2.25"/>
    </reaction>
</comment>
<evidence type="ECO:0000256" key="6">
    <source>
        <dbReference type="RuleBase" id="RU362079"/>
    </source>
</evidence>
<gene>
    <name evidence="8" type="ORF">Ga0061079_10132</name>
</gene>
<dbReference type="GO" id="GO:0046654">
    <property type="term" value="P:tetrahydrofolate biosynthetic process"/>
    <property type="evidence" value="ECO:0007669"/>
    <property type="project" value="UniProtKB-UniRule"/>
</dbReference>
<evidence type="ECO:0000313" key="8">
    <source>
        <dbReference type="EMBL" id="CVK15221.1"/>
    </source>
</evidence>
<dbReference type="GO" id="GO:0046656">
    <property type="term" value="P:folic acid biosynthetic process"/>
    <property type="evidence" value="ECO:0007669"/>
    <property type="project" value="UniProtKB-UniRule"/>
</dbReference>
<dbReference type="EC" id="4.1.2.25" evidence="6"/>
<dbReference type="AlphaFoldDB" id="A0A0X3ALF6"/>
<evidence type="ECO:0000256" key="2">
    <source>
        <dbReference type="ARBA" id="ARBA00005013"/>
    </source>
</evidence>
<accession>A0A0X3ALF6</accession>
<dbReference type="SUPFAM" id="SSF55620">
    <property type="entry name" value="Tetrahydrobiopterin biosynthesis enzymes-like"/>
    <property type="match status" value="1"/>
</dbReference>
<dbReference type="EMBL" id="FCOR01000001">
    <property type="protein sequence ID" value="CVK15221.1"/>
    <property type="molecule type" value="Genomic_DNA"/>
</dbReference>
<dbReference type="PANTHER" id="PTHR42844">
    <property type="entry name" value="DIHYDRONEOPTERIN ALDOLASE 1-RELATED"/>
    <property type="match status" value="1"/>
</dbReference>
<dbReference type="InterPro" id="IPR043133">
    <property type="entry name" value="GTP-CH-I_C/QueF"/>
</dbReference>
<dbReference type="NCBIfam" id="TIGR00525">
    <property type="entry name" value="folB"/>
    <property type="match status" value="1"/>
</dbReference>